<dbReference type="InterPro" id="IPR029058">
    <property type="entry name" value="AB_hydrolase_fold"/>
</dbReference>
<keyword evidence="2" id="KW-1185">Reference proteome</keyword>
<evidence type="ECO:0000313" key="1">
    <source>
        <dbReference type="EMBL" id="QHT67294.1"/>
    </source>
</evidence>
<evidence type="ECO:0008006" key="3">
    <source>
        <dbReference type="Google" id="ProtNLM"/>
    </source>
</evidence>
<name>A0A6C0GHJ9_9BACT</name>
<dbReference type="SUPFAM" id="SSF53474">
    <property type="entry name" value="alpha/beta-Hydrolases"/>
    <property type="match status" value="1"/>
</dbReference>
<gene>
    <name evidence="1" type="ORF">GXP67_11935</name>
</gene>
<dbReference type="EMBL" id="CP048222">
    <property type="protein sequence ID" value="QHT67294.1"/>
    <property type="molecule type" value="Genomic_DNA"/>
</dbReference>
<dbReference type="KEGG" id="rhoz:GXP67_11935"/>
<evidence type="ECO:0000313" key="2">
    <source>
        <dbReference type="Proteomes" id="UP000480178"/>
    </source>
</evidence>
<protein>
    <recommendedName>
        <fullName evidence="3">Alpha/beta hydrolase</fullName>
    </recommendedName>
</protein>
<dbReference type="RefSeq" id="WP_162443332.1">
    <property type="nucleotide sequence ID" value="NZ_CP048222.1"/>
</dbReference>
<proteinExistence type="predicted"/>
<sequence>MHKTLLLVFYFLYLYASCQAQVKEIQASPSLLEAPADWGKESFSLPPSFAPSITFAGLEEVRFAPGWFDSSSIQFWTYSFAWYIEGKQALADKRLQQLTEDYFSGLSQSVGKINGLAAEAISKASASFTATNKVDGWQLFEGNVTFTDVFFSRKPIQLHIKVKESYCPQVDKHLLVFSSSPQVFDHQVWKIFDKVRTVQNCKELAQTPYHTRYHEKYELILPKGKIHGILILFPGFGENPAGIQSEFKIVDPAIKQGFAIALMKNNQQLWLQEEEKSQLSSLLQQVVKENDIKNNNVYIGGFSSGGNVALLLSNYLMKQETAVKPKGGFIIDSPVDLLKLYENAQKNVARNFSQVSVGESKMLVDLLETNFGKPENGIAKYEKHSVYTTRTSNINNVSQLKNVKIRLYTEPDTLWWKQNRGNDYEETNAYVIKSLSAHLSKKFGHTVEYIPTQNRGYRMNGARHPHSWSIVEVDALLKWMRD</sequence>
<dbReference type="Gene3D" id="3.40.50.1820">
    <property type="entry name" value="alpha/beta hydrolase"/>
    <property type="match status" value="1"/>
</dbReference>
<accession>A0A6C0GHJ9</accession>
<reference evidence="1 2" key="1">
    <citation type="submission" date="2020-01" db="EMBL/GenBank/DDBJ databases">
        <authorList>
            <person name="Kim M.K."/>
        </authorList>
    </citation>
    <scope>NUCLEOTIDE SEQUENCE [LARGE SCALE GENOMIC DNA]</scope>
    <source>
        <strain evidence="1 2">172606-1</strain>
    </source>
</reference>
<dbReference type="Proteomes" id="UP000480178">
    <property type="component" value="Chromosome"/>
</dbReference>
<organism evidence="1 2">
    <name type="scientific">Rhodocytophaga rosea</name>
    <dbReference type="NCBI Taxonomy" id="2704465"/>
    <lineage>
        <taxon>Bacteria</taxon>
        <taxon>Pseudomonadati</taxon>
        <taxon>Bacteroidota</taxon>
        <taxon>Cytophagia</taxon>
        <taxon>Cytophagales</taxon>
        <taxon>Rhodocytophagaceae</taxon>
        <taxon>Rhodocytophaga</taxon>
    </lineage>
</organism>
<dbReference type="AlphaFoldDB" id="A0A6C0GHJ9"/>